<keyword evidence="4" id="KW-0686">Riboflavin biosynthesis</keyword>
<dbReference type="AlphaFoldDB" id="A0A7D5IQC0"/>
<protein>
    <recommendedName>
        <fullName evidence="9">2,5-diamino-6-(ribosylamino)-4(3H)-pyrimidinone 5'-phosphate reductase</fullName>
        <ecNumber evidence="9">1.1.1.302</ecNumber>
    </recommendedName>
</protein>
<accession>A0A7D5IQC0</accession>
<comment type="catalytic activity">
    <reaction evidence="7">
        <text>2,5-diamino-6-(1-D-ribitylamino)pyrimidin-4(3H)-one 5'-phosphate + NAD(+) = 2,5-diamino-6-(1-D-ribosylamino)pyrimidin-4(3H)-one 5'-phosphate + NADH + H(+)</text>
        <dbReference type="Rhea" id="RHEA:27274"/>
        <dbReference type="ChEBI" id="CHEBI:15378"/>
        <dbReference type="ChEBI" id="CHEBI:57540"/>
        <dbReference type="ChEBI" id="CHEBI:57945"/>
        <dbReference type="ChEBI" id="CHEBI:58890"/>
        <dbReference type="ChEBI" id="CHEBI:59545"/>
        <dbReference type="EC" id="1.1.1.302"/>
    </reaction>
</comment>
<dbReference type="GO" id="GO:0008703">
    <property type="term" value="F:5-amino-6-(5-phosphoribosylamino)uracil reductase activity"/>
    <property type="evidence" value="ECO:0007669"/>
    <property type="project" value="InterPro"/>
</dbReference>
<keyword evidence="5" id="KW-0521">NADP</keyword>
<gene>
    <name evidence="11" type="ORF">HWN40_12130</name>
</gene>
<dbReference type="InterPro" id="IPR006401">
    <property type="entry name" value="Rib_reduct_arc"/>
</dbReference>
<dbReference type="SUPFAM" id="SSF53597">
    <property type="entry name" value="Dihydrofolate reductase-like"/>
    <property type="match status" value="1"/>
</dbReference>
<dbReference type="EMBL" id="CP058215">
    <property type="protein sequence ID" value="QLC50925.1"/>
    <property type="molecule type" value="Genomic_DNA"/>
</dbReference>
<feature type="domain" description="Bacterial bifunctional deaminase-reductase C-terminal" evidence="10">
    <location>
        <begin position="4"/>
        <end position="219"/>
    </location>
</feature>
<evidence type="ECO:0000256" key="4">
    <source>
        <dbReference type="ARBA" id="ARBA00022619"/>
    </source>
</evidence>
<evidence type="ECO:0000256" key="6">
    <source>
        <dbReference type="ARBA" id="ARBA00023002"/>
    </source>
</evidence>
<name>A0A7D5IQC0_9EURY</name>
<evidence type="ECO:0000256" key="9">
    <source>
        <dbReference type="NCBIfam" id="TIGR01508"/>
    </source>
</evidence>
<comment type="subunit">
    <text evidence="3">Homodimer.</text>
</comment>
<dbReference type="InterPro" id="IPR002734">
    <property type="entry name" value="RibDG_C"/>
</dbReference>
<dbReference type="OrthoDB" id="10178at2157"/>
<comment type="pathway">
    <text evidence="1">Cofactor biosynthesis; riboflavin biosynthesis.</text>
</comment>
<comment type="similarity">
    <text evidence="2">Belongs to the HTP reductase family.</text>
</comment>
<dbReference type="InterPro" id="IPR011549">
    <property type="entry name" value="RibD_C"/>
</dbReference>
<dbReference type="Gene3D" id="3.40.430.10">
    <property type="entry name" value="Dihydrofolate Reductase, subunit A"/>
    <property type="match status" value="1"/>
</dbReference>
<dbReference type="EC" id="1.1.1.302" evidence="9"/>
<evidence type="ECO:0000256" key="7">
    <source>
        <dbReference type="ARBA" id="ARBA00047550"/>
    </source>
</evidence>
<dbReference type="NCBIfam" id="TIGR00227">
    <property type="entry name" value="ribD_Cterm"/>
    <property type="match status" value="1"/>
</dbReference>
<dbReference type="Proteomes" id="UP000509594">
    <property type="component" value="Chromosome"/>
</dbReference>
<dbReference type="RefSeq" id="WP_176965980.1">
    <property type="nucleotide sequence ID" value="NZ_CP058215.1"/>
</dbReference>
<sequence length="225" mass="24519">MGRPFVFINSAMSADGKISTRERKQVRISGDIDFDRMDALRAGSDAIMVGIGTVLADDPSLTVKSEKRRAERKQAGLEENPIRIVIDSKARISPDADIFKKGKGRRIVIVSESAPSSKVRELGDIATVIVAGRDKVDLVASMSKIRDIGVRRLMVEGGATLNWGMVSSGLVDEIYTFVGNLLMGGITSPTLIDGEGFTEEETIKLDLMEAEKIEEGVLLKWKLLP</sequence>
<dbReference type="PANTHER" id="PTHR38011:SF7">
    <property type="entry name" value="2,5-DIAMINO-6-RIBOSYLAMINO-4(3H)-PYRIMIDINONE 5'-PHOSPHATE REDUCTASE"/>
    <property type="match status" value="1"/>
</dbReference>
<evidence type="ECO:0000313" key="11">
    <source>
        <dbReference type="EMBL" id="QLC50925.1"/>
    </source>
</evidence>
<evidence type="ECO:0000256" key="2">
    <source>
        <dbReference type="ARBA" id="ARBA00009723"/>
    </source>
</evidence>
<comment type="catalytic activity">
    <reaction evidence="8">
        <text>2,5-diamino-6-(1-D-ribitylamino)pyrimidin-4(3H)-one 5'-phosphate + NADP(+) = 2,5-diamino-6-(1-D-ribosylamino)pyrimidin-4(3H)-one 5'-phosphate + NADPH + H(+)</text>
        <dbReference type="Rhea" id="RHEA:27278"/>
        <dbReference type="ChEBI" id="CHEBI:15378"/>
        <dbReference type="ChEBI" id="CHEBI:57783"/>
        <dbReference type="ChEBI" id="CHEBI:58349"/>
        <dbReference type="ChEBI" id="CHEBI:58890"/>
        <dbReference type="ChEBI" id="CHEBI:59545"/>
        <dbReference type="EC" id="1.1.1.302"/>
    </reaction>
</comment>
<dbReference type="NCBIfam" id="TIGR01508">
    <property type="entry name" value="rib_reduct_arch"/>
    <property type="match status" value="1"/>
</dbReference>
<dbReference type="Pfam" id="PF01872">
    <property type="entry name" value="RibD_C"/>
    <property type="match status" value="1"/>
</dbReference>
<reference evidence="11 12" key="1">
    <citation type="submission" date="2020-06" db="EMBL/GenBank/DDBJ databases">
        <title>Methanolobus halotolerans sp. nov., isolated from a saline lake Tus in Siberia.</title>
        <authorList>
            <person name="Shen Y."/>
            <person name="Chen S.-C."/>
            <person name="Lai M.-C."/>
            <person name="Huang H.-H."/>
            <person name="Chiu H.-H."/>
            <person name="Tang S.-L."/>
            <person name="Rogozin D.Y."/>
            <person name="Degermendzhy A.G."/>
        </authorList>
    </citation>
    <scope>NUCLEOTIDE SEQUENCE [LARGE SCALE GENOMIC DNA]</scope>
    <source>
        <strain evidence="11 12">DSM 21339</strain>
    </source>
</reference>
<evidence type="ECO:0000256" key="8">
    <source>
        <dbReference type="ARBA" id="ARBA00049020"/>
    </source>
</evidence>
<evidence type="ECO:0000259" key="10">
    <source>
        <dbReference type="Pfam" id="PF01872"/>
    </source>
</evidence>
<dbReference type="GeneID" id="55822435"/>
<keyword evidence="6 11" id="KW-0560">Oxidoreductase</keyword>
<organism evidence="11 12">
    <name type="scientific">Methanolobus zinderi</name>
    <dbReference type="NCBI Taxonomy" id="536044"/>
    <lineage>
        <taxon>Archaea</taxon>
        <taxon>Methanobacteriati</taxon>
        <taxon>Methanobacteriota</taxon>
        <taxon>Stenosarchaea group</taxon>
        <taxon>Methanomicrobia</taxon>
        <taxon>Methanosarcinales</taxon>
        <taxon>Methanosarcinaceae</taxon>
        <taxon>Methanolobus</taxon>
    </lineage>
</organism>
<proteinExistence type="inferred from homology"/>
<dbReference type="GO" id="GO:0050661">
    <property type="term" value="F:NADP binding"/>
    <property type="evidence" value="ECO:0007669"/>
    <property type="project" value="InterPro"/>
</dbReference>
<dbReference type="PANTHER" id="PTHR38011">
    <property type="entry name" value="DIHYDROFOLATE REDUCTASE FAMILY PROTEIN (AFU_ORTHOLOGUE AFUA_8G06820)"/>
    <property type="match status" value="1"/>
</dbReference>
<keyword evidence="12" id="KW-1185">Reference proteome</keyword>
<dbReference type="UniPathway" id="UPA00275"/>
<dbReference type="GO" id="GO:0009231">
    <property type="term" value="P:riboflavin biosynthetic process"/>
    <property type="evidence" value="ECO:0007669"/>
    <property type="project" value="UniProtKB-UniPathway"/>
</dbReference>
<dbReference type="InterPro" id="IPR050765">
    <property type="entry name" value="Riboflavin_Biosynth_HTPR"/>
</dbReference>
<evidence type="ECO:0000313" key="12">
    <source>
        <dbReference type="Proteomes" id="UP000509594"/>
    </source>
</evidence>
<evidence type="ECO:0000256" key="5">
    <source>
        <dbReference type="ARBA" id="ARBA00022857"/>
    </source>
</evidence>
<dbReference type="KEGG" id="mzi:HWN40_12130"/>
<evidence type="ECO:0000256" key="3">
    <source>
        <dbReference type="ARBA" id="ARBA00011738"/>
    </source>
</evidence>
<dbReference type="InterPro" id="IPR024072">
    <property type="entry name" value="DHFR-like_dom_sf"/>
</dbReference>
<evidence type="ECO:0000256" key="1">
    <source>
        <dbReference type="ARBA" id="ARBA00005104"/>
    </source>
</evidence>